<evidence type="ECO:0000256" key="8">
    <source>
        <dbReference type="PROSITE-ProRule" id="PRU00108"/>
    </source>
</evidence>
<dbReference type="PANTHER" id="PTHR45714:SF13">
    <property type="entry name" value="HOMEOBOX-LEUCINE ZIPPER PROTEIN ATHB-X"/>
    <property type="match status" value="1"/>
</dbReference>
<dbReference type="SUPFAM" id="SSF46689">
    <property type="entry name" value="Homeodomain-like"/>
    <property type="match status" value="1"/>
</dbReference>
<evidence type="ECO:0000256" key="2">
    <source>
        <dbReference type="ARBA" id="ARBA00006074"/>
    </source>
</evidence>
<dbReference type="GO" id="GO:0005634">
    <property type="term" value="C:nucleus"/>
    <property type="evidence" value="ECO:0007669"/>
    <property type="project" value="UniProtKB-SubCell"/>
</dbReference>
<evidence type="ECO:0000256" key="7">
    <source>
        <dbReference type="ARBA" id="ARBA00023242"/>
    </source>
</evidence>
<sequence>MALSPKSSSLELSISLPSFSQLSSHPSSGEHMVRDLDINQTPKTEDREWMMIAAEPYANEEDSNSCGRRRKKLRLTKEQSHLLEDSFIQKHTLTSKQKLELATFLKLSQRQVEVWFQNRRARYVLQSTAFSTNIIYRSKLKHTEMECKYLKRCFGSLKEQNRLLQKEVEELRALNAMPASILTMCPRCERATDATDNAVKEGTATRSQSRRTISSSSSLC</sequence>
<dbReference type="Pfam" id="PF02183">
    <property type="entry name" value="HALZ"/>
    <property type="match status" value="1"/>
</dbReference>
<evidence type="ECO:0000256" key="9">
    <source>
        <dbReference type="RuleBase" id="RU000682"/>
    </source>
</evidence>
<dbReference type="InterPro" id="IPR003106">
    <property type="entry name" value="Leu_zip_homeo"/>
</dbReference>
<dbReference type="CDD" id="cd00086">
    <property type="entry name" value="homeodomain"/>
    <property type="match status" value="1"/>
</dbReference>
<keyword evidence="6" id="KW-0804">Transcription</keyword>
<dbReference type="InterPro" id="IPR001356">
    <property type="entry name" value="HD"/>
</dbReference>
<reference evidence="12 13" key="1">
    <citation type="journal article" date="2014" name="Genome Biol.">
        <title>Transcriptome and methylome profiling reveals relics of genome dominance in the mesopolyploid Brassica oleracea.</title>
        <authorList>
            <person name="Parkin I.A."/>
            <person name="Koh C."/>
            <person name="Tang H."/>
            <person name="Robinson S.J."/>
            <person name="Kagale S."/>
            <person name="Clarke W.E."/>
            <person name="Town C.D."/>
            <person name="Nixon J."/>
            <person name="Krishnakumar V."/>
            <person name="Bidwell S.L."/>
            <person name="Denoeud F."/>
            <person name="Belcram H."/>
            <person name="Links M.G."/>
            <person name="Just J."/>
            <person name="Clarke C."/>
            <person name="Bender T."/>
            <person name="Huebert T."/>
            <person name="Mason A.S."/>
            <person name="Pires J.C."/>
            <person name="Barker G."/>
            <person name="Moore J."/>
            <person name="Walley P.G."/>
            <person name="Manoli S."/>
            <person name="Batley J."/>
            <person name="Edwards D."/>
            <person name="Nelson M.N."/>
            <person name="Wang X."/>
            <person name="Paterson A.H."/>
            <person name="King G."/>
            <person name="Bancroft I."/>
            <person name="Chalhoub B."/>
            <person name="Sharpe A.G."/>
        </authorList>
    </citation>
    <scope>NUCLEOTIDE SEQUENCE</scope>
    <source>
        <strain evidence="12 13">cv. TO1000</strain>
    </source>
</reference>
<reference evidence="12" key="2">
    <citation type="submission" date="2015-03" db="UniProtKB">
        <authorList>
            <consortium name="EnsemblPlants"/>
        </authorList>
    </citation>
    <scope>IDENTIFICATION</scope>
</reference>
<feature type="region of interest" description="Disordered" evidence="10">
    <location>
        <begin position="196"/>
        <end position="220"/>
    </location>
</feature>
<dbReference type="SMART" id="SM00340">
    <property type="entry name" value="HALZ"/>
    <property type="match status" value="1"/>
</dbReference>
<dbReference type="EnsemblPlants" id="Bo2g069680.1">
    <property type="protein sequence ID" value="Bo2g069680.1"/>
    <property type="gene ID" value="Bo2g069680"/>
</dbReference>
<proteinExistence type="inferred from homology"/>
<dbReference type="PROSITE" id="PS50071">
    <property type="entry name" value="HOMEOBOX_2"/>
    <property type="match status" value="1"/>
</dbReference>
<dbReference type="FunFam" id="1.10.10.60:FF:000577">
    <property type="entry name" value="Homeobox-leucine zipper protein 18"/>
    <property type="match status" value="1"/>
</dbReference>
<dbReference type="SMART" id="SM00389">
    <property type="entry name" value="HOX"/>
    <property type="match status" value="1"/>
</dbReference>
<dbReference type="InterPro" id="IPR050762">
    <property type="entry name" value="HD-ZIP_Homeobox_LZ_Class_II"/>
</dbReference>
<feature type="DNA-binding region" description="Homeobox" evidence="8">
    <location>
        <begin position="68"/>
        <end position="127"/>
    </location>
</feature>
<feature type="compositionally biased region" description="Low complexity" evidence="10">
    <location>
        <begin position="204"/>
        <end position="220"/>
    </location>
</feature>
<evidence type="ECO:0000313" key="13">
    <source>
        <dbReference type="Proteomes" id="UP000032141"/>
    </source>
</evidence>
<evidence type="ECO:0000256" key="6">
    <source>
        <dbReference type="ARBA" id="ARBA00023163"/>
    </source>
</evidence>
<dbReference type="GO" id="GO:0043565">
    <property type="term" value="F:sequence-specific DNA binding"/>
    <property type="evidence" value="ECO:0007669"/>
    <property type="project" value="InterPro"/>
</dbReference>
<organism evidence="12 13">
    <name type="scientific">Brassica oleracea var. oleracea</name>
    <dbReference type="NCBI Taxonomy" id="109376"/>
    <lineage>
        <taxon>Eukaryota</taxon>
        <taxon>Viridiplantae</taxon>
        <taxon>Streptophyta</taxon>
        <taxon>Embryophyta</taxon>
        <taxon>Tracheophyta</taxon>
        <taxon>Spermatophyta</taxon>
        <taxon>Magnoliopsida</taxon>
        <taxon>eudicotyledons</taxon>
        <taxon>Gunneridae</taxon>
        <taxon>Pentapetalae</taxon>
        <taxon>rosids</taxon>
        <taxon>malvids</taxon>
        <taxon>Brassicales</taxon>
        <taxon>Brassicaceae</taxon>
        <taxon>Brassiceae</taxon>
        <taxon>Brassica</taxon>
    </lineage>
</organism>
<dbReference type="eggNOG" id="KOG0483">
    <property type="taxonomic scope" value="Eukaryota"/>
</dbReference>
<dbReference type="GO" id="GO:0006355">
    <property type="term" value="P:regulation of DNA-templated transcription"/>
    <property type="evidence" value="ECO:0007669"/>
    <property type="project" value="InterPro"/>
</dbReference>
<keyword evidence="7 8" id="KW-0539">Nucleus</keyword>
<evidence type="ECO:0000259" key="11">
    <source>
        <dbReference type="PROSITE" id="PS50071"/>
    </source>
</evidence>
<dbReference type="PANTHER" id="PTHR45714">
    <property type="entry name" value="HOMEOBOX-LEUCINE ZIPPER PROTEIN HAT14"/>
    <property type="match status" value="1"/>
</dbReference>
<evidence type="ECO:0000256" key="10">
    <source>
        <dbReference type="SAM" id="MobiDB-lite"/>
    </source>
</evidence>
<keyword evidence="5 8" id="KW-0371">Homeobox</keyword>
<evidence type="ECO:0000256" key="1">
    <source>
        <dbReference type="ARBA" id="ARBA00004123"/>
    </source>
</evidence>
<feature type="region of interest" description="Disordered" evidence="10">
    <location>
        <begin position="21"/>
        <end position="40"/>
    </location>
</feature>
<dbReference type="Gene3D" id="1.10.10.60">
    <property type="entry name" value="Homeodomain-like"/>
    <property type="match status" value="1"/>
</dbReference>
<feature type="domain" description="Homeobox" evidence="11">
    <location>
        <begin position="66"/>
        <end position="126"/>
    </location>
</feature>
<keyword evidence="13" id="KW-1185">Reference proteome</keyword>
<dbReference type="AlphaFoldDB" id="A0A0D3APS3"/>
<dbReference type="HOGENOM" id="CLU_049516_6_0_1"/>
<protein>
    <recommendedName>
        <fullName evidence="11">Homeobox domain-containing protein</fullName>
    </recommendedName>
</protein>
<dbReference type="Gramene" id="Bo2g069680.1">
    <property type="protein sequence ID" value="Bo2g069680.1"/>
    <property type="gene ID" value="Bo2g069680"/>
</dbReference>
<dbReference type="Proteomes" id="UP000032141">
    <property type="component" value="Chromosome C2"/>
</dbReference>
<comment type="subcellular location">
    <subcellularLocation>
        <location evidence="1 8 9">Nucleus</location>
    </subcellularLocation>
</comment>
<dbReference type="OMA" id="REWIMIA"/>
<feature type="compositionally biased region" description="Basic and acidic residues" evidence="10">
    <location>
        <begin position="31"/>
        <end position="40"/>
    </location>
</feature>
<evidence type="ECO:0000256" key="3">
    <source>
        <dbReference type="ARBA" id="ARBA00023015"/>
    </source>
</evidence>
<evidence type="ECO:0000313" key="12">
    <source>
        <dbReference type="EnsemblPlants" id="Bo2g069680.1"/>
    </source>
</evidence>
<dbReference type="InterPro" id="IPR009057">
    <property type="entry name" value="Homeodomain-like_sf"/>
</dbReference>
<keyword evidence="4 8" id="KW-0238">DNA-binding</keyword>
<evidence type="ECO:0000256" key="5">
    <source>
        <dbReference type="ARBA" id="ARBA00023155"/>
    </source>
</evidence>
<keyword evidence="3" id="KW-0805">Transcription regulation</keyword>
<accession>A0A0D3APS3</accession>
<comment type="similarity">
    <text evidence="2">Belongs to the HD-ZIP homeobox family. Class II subfamily.</text>
</comment>
<dbReference type="Pfam" id="PF00046">
    <property type="entry name" value="Homeodomain"/>
    <property type="match status" value="1"/>
</dbReference>
<name>A0A0D3APS3_BRAOL</name>
<evidence type="ECO:0000256" key="4">
    <source>
        <dbReference type="ARBA" id="ARBA00023125"/>
    </source>
</evidence>